<evidence type="ECO:0000256" key="1">
    <source>
        <dbReference type="SAM" id="MobiDB-lite"/>
    </source>
</evidence>
<dbReference type="EMBL" id="CAJJDP010000137">
    <property type="protein sequence ID" value="CAD8205871.1"/>
    <property type="molecule type" value="Genomic_DNA"/>
</dbReference>
<proteinExistence type="predicted"/>
<evidence type="ECO:0000313" key="3">
    <source>
        <dbReference type="Proteomes" id="UP000683925"/>
    </source>
</evidence>
<keyword evidence="3" id="KW-1185">Reference proteome</keyword>
<dbReference type="OMA" id="PPMINCD"/>
<feature type="region of interest" description="Disordered" evidence="1">
    <location>
        <begin position="1"/>
        <end position="25"/>
    </location>
</feature>
<protein>
    <submittedName>
        <fullName evidence="2">Uncharacterized protein</fullName>
    </submittedName>
</protein>
<name>A0A8S1XWK2_PAROT</name>
<evidence type="ECO:0000313" key="2">
    <source>
        <dbReference type="EMBL" id="CAD8205871.1"/>
    </source>
</evidence>
<accession>A0A8S1XWK2</accession>
<organism evidence="2 3">
    <name type="scientific">Paramecium octaurelia</name>
    <dbReference type="NCBI Taxonomy" id="43137"/>
    <lineage>
        <taxon>Eukaryota</taxon>
        <taxon>Sar</taxon>
        <taxon>Alveolata</taxon>
        <taxon>Ciliophora</taxon>
        <taxon>Intramacronucleata</taxon>
        <taxon>Oligohymenophorea</taxon>
        <taxon>Peniculida</taxon>
        <taxon>Parameciidae</taxon>
        <taxon>Paramecium</taxon>
    </lineage>
</organism>
<comment type="caution">
    <text evidence="2">The sequence shown here is derived from an EMBL/GenBank/DDBJ whole genome shotgun (WGS) entry which is preliminary data.</text>
</comment>
<dbReference type="AlphaFoldDB" id="A0A8S1XWK2"/>
<gene>
    <name evidence="2" type="ORF">POCTA_138.1.T1360153</name>
</gene>
<reference evidence="2" key="1">
    <citation type="submission" date="2021-01" db="EMBL/GenBank/DDBJ databases">
        <authorList>
            <consortium name="Genoscope - CEA"/>
            <person name="William W."/>
        </authorList>
    </citation>
    <scope>NUCLEOTIDE SEQUENCE</scope>
</reference>
<sequence>MDNQMPIIRKKSNINDKGQEKNSNIPPMINCDKLITNLSKITLMDILDQFAKDSESKSLIEILRSIFEIADKSQRVQEKPQADLWSINNYKDNQKFEFNDEQNKFNRKYGSDNQNTKQKDYRNRDNDKNYQNEKFDRYDRQDKHDRNDRNERNDRRQKYDNHERNDRHDQQNKHEKYQKQDKKDNYDKRDNQDKQFHDNKGRRDYHGNDNQNQTQEIRSDWIVKVPDSIAYGQQQWGVDNFNQSKLQLSTATPK</sequence>
<feature type="compositionally biased region" description="Basic and acidic residues" evidence="1">
    <location>
        <begin position="117"/>
        <end position="207"/>
    </location>
</feature>
<dbReference type="OrthoDB" id="10325595at2759"/>
<feature type="region of interest" description="Disordered" evidence="1">
    <location>
        <begin position="104"/>
        <end position="219"/>
    </location>
</feature>
<dbReference type="Proteomes" id="UP000683925">
    <property type="component" value="Unassembled WGS sequence"/>
</dbReference>